<evidence type="ECO:0000313" key="2">
    <source>
        <dbReference type="EMBL" id="CAD8647589.1"/>
    </source>
</evidence>
<organism evidence="2">
    <name type="scientific">Cryptomonas curvata</name>
    <dbReference type="NCBI Taxonomy" id="233186"/>
    <lineage>
        <taxon>Eukaryota</taxon>
        <taxon>Cryptophyceae</taxon>
        <taxon>Cryptomonadales</taxon>
        <taxon>Cryptomonadaceae</taxon>
        <taxon>Cryptomonas</taxon>
    </lineage>
</organism>
<reference evidence="2" key="1">
    <citation type="submission" date="2021-01" db="EMBL/GenBank/DDBJ databases">
        <authorList>
            <person name="Corre E."/>
            <person name="Pelletier E."/>
            <person name="Niang G."/>
            <person name="Scheremetjew M."/>
            <person name="Finn R."/>
            <person name="Kale V."/>
            <person name="Holt S."/>
            <person name="Cochrane G."/>
            <person name="Meng A."/>
            <person name="Brown T."/>
            <person name="Cohen L."/>
        </authorList>
    </citation>
    <scope>NUCLEOTIDE SEQUENCE</scope>
    <source>
        <strain evidence="2">CCAP979/52</strain>
    </source>
</reference>
<dbReference type="EMBL" id="HBEZ01045514">
    <property type="protein sequence ID" value="CAD8647589.1"/>
    <property type="molecule type" value="Transcribed_RNA"/>
</dbReference>
<gene>
    <name evidence="2" type="ORF">CCUR1050_LOCUS25086</name>
</gene>
<feature type="region of interest" description="Disordered" evidence="1">
    <location>
        <begin position="250"/>
        <end position="269"/>
    </location>
</feature>
<name>A0A7S0QTH8_9CRYP</name>
<accession>A0A7S0QTH8</accession>
<dbReference type="InterPro" id="IPR011992">
    <property type="entry name" value="EF-hand-dom_pair"/>
</dbReference>
<dbReference type="SUPFAM" id="SSF47473">
    <property type="entry name" value="EF-hand"/>
    <property type="match status" value="1"/>
</dbReference>
<protein>
    <submittedName>
        <fullName evidence="2">Uncharacterized protein</fullName>
    </submittedName>
</protein>
<evidence type="ECO:0000256" key="1">
    <source>
        <dbReference type="SAM" id="MobiDB-lite"/>
    </source>
</evidence>
<proteinExistence type="predicted"/>
<dbReference type="AlphaFoldDB" id="A0A7S0QTH8"/>
<sequence length="338" mass="37075">MFTPISRKCSYIHDGIISTVFYLLDVRGLSAVTDIGGIHSRPLSVGSGDSRKRRGSTKLLSEIQLGAGLPGILRRHSQDSSLRNKFVSINSNTKLNFQEFIFLLKDGDSNKRHPLPVNIMWAWKQIDKDDDDLVKLGAKQQVLDVLSAFNDHARGCNIISLIKECRRTNTGFLEDGDMQTLLMRAVGQSVTAADVKCVQAQIRSICKSTHGGYCRQSATDPDIVSRAVFLWWSANHARFVAAPRLGRRSARPCSHPADSRAGAAPATRNASAMDRDFSLQSLFGPPPAIVDIAHGEPDQEPGQVLLELGASISGMWAFVQRGCEAPKVARSDLYKKGY</sequence>